<keyword evidence="4 8" id="KW-0132">Cell division</keyword>
<accession>A0A1I1NN40</accession>
<dbReference type="EMBL" id="FOMG01000015">
    <property type="protein sequence ID" value="SFC96163.1"/>
    <property type="molecule type" value="Genomic_DNA"/>
</dbReference>
<dbReference type="Proteomes" id="UP000199263">
    <property type="component" value="Unassembled WGS sequence"/>
</dbReference>
<dbReference type="InterPro" id="IPR019933">
    <property type="entry name" value="DivIVA_domain"/>
</dbReference>
<evidence type="ECO:0000256" key="5">
    <source>
        <dbReference type="ARBA" id="ARBA00023054"/>
    </source>
</evidence>
<dbReference type="RefSeq" id="WP_090091597.1">
    <property type="nucleotide sequence ID" value="NZ_FOMG01000015.1"/>
</dbReference>
<gene>
    <name evidence="8" type="ORF">SAMN05421842_11521</name>
</gene>
<dbReference type="STRING" id="119641.SAMN05421842_11521"/>
<name>A0A1I1NN40_9CLOT</name>
<dbReference type="GO" id="GO:0051301">
    <property type="term" value="P:cell division"/>
    <property type="evidence" value="ECO:0007669"/>
    <property type="project" value="UniProtKB-KW"/>
</dbReference>
<evidence type="ECO:0000313" key="8">
    <source>
        <dbReference type="EMBL" id="SFC96163.1"/>
    </source>
</evidence>
<evidence type="ECO:0000256" key="3">
    <source>
        <dbReference type="ARBA" id="ARBA00022490"/>
    </source>
</evidence>
<keyword evidence="5 7" id="KW-0175">Coiled coil</keyword>
<evidence type="ECO:0000256" key="1">
    <source>
        <dbReference type="ARBA" id="ARBA00004496"/>
    </source>
</evidence>
<keyword evidence="9" id="KW-1185">Reference proteome</keyword>
<comment type="subcellular location">
    <subcellularLocation>
        <location evidence="1">Cytoplasm</location>
    </subcellularLocation>
</comment>
<protein>
    <submittedName>
        <fullName evidence="8">Cell division initiation protein</fullName>
    </submittedName>
</protein>
<feature type="coiled-coil region" evidence="7">
    <location>
        <begin position="29"/>
        <end position="106"/>
    </location>
</feature>
<dbReference type="NCBIfam" id="TIGR03544">
    <property type="entry name" value="DivI1A_domain"/>
    <property type="match status" value="1"/>
</dbReference>
<sequence length="207" mass="24350">MKLTPMDITNKEFKKGLRGYNTEEVDEFLDQIVDNYEELYKENSNLKEKLTNINEKVEHYAKIETTIQNTLVLAQNAAEQAKSSAQKEAELILKNANETAKKVLDKSHNDVISINDEYEKVKQEFIKFRAKYRNFMNTQLETFDDLEKDFIKNYNVSDPIEEVEEIQEKNINIQEKDIEICDENIIDYDKKSIAEDINEIKSFFAQE</sequence>
<dbReference type="OrthoDB" id="9815492at2"/>
<dbReference type="PANTHER" id="PTHR35794">
    <property type="entry name" value="CELL DIVISION PROTEIN DIVIVA"/>
    <property type="match status" value="1"/>
</dbReference>
<evidence type="ECO:0000256" key="6">
    <source>
        <dbReference type="ARBA" id="ARBA00023306"/>
    </source>
</evidence>
<organism evidence="8 9">
    <name type="scientific">Clostridium uliginosum</name>
    <dbReference type="NCBI Taxonomy" id="119641"/>
    <lineage>
        <taxon>Bacteria</taxon>
        <taxon>Bacillati</taxon>
        <taxon>Bacillota</taxon>
        <taxon>Clostridia</taxon>
        <taxon>Eubacteriales</taxon>
        <taxon>Clostridiaceae</taxon>
        <taxon>Clostridium</taxon>
    </lineage>
</organism>
<dbReference type="PANTHER" id="PTHR35794:SF2">
    <property type="entry name" value="CELL DIVISION PROTEIN DIVIVA"/>
    <property type="match status" value="1"/>
</dbReference>
<keyword evidence="6" id="KW-0131">Cell cycle</keyword>
<reference evidence="8 9" key="1">
    <citation type="submission" date="2016-10" db="EMBL/GenBank/DDBJ databases">
        <authorList>
            <person name="de Groot N.N."/>
        </authorList>
    </citation>
    <scope>NUCLEOTIDE SEQUENCE [LARGE SCALE GENOMIC DNA]</scope>
    <source>
        <strain evidence="8 9">DSM 12992</strain>
    </source>
</reference>
<evidence type="ECO:0000256" key="4">
    <source>
        <dbReference type="ARBA" id="ARBA00022618"/>
    </source>
</evidence>
<keyword evidence="3" id="KW-0963">Cytoplasm</keyword>
<dbReference type="AlphaFoldDB" id="A0A1I1NN40"/>
<comment type="similarity">
    <text evidence="2">Belongs to the DivIVA family.</text>
</comment>
<proteinExistence type="inferred from homology"/>
<dbReference type="Gene3D" id="6.10.250.660">
    <property type="match status" value="1"/>
</dbReference>
<dbReference type="GO" id="GO:0005737">
    <property type="term" value="C:cytoplasm"/>
    <property type="evidence" value="ECO:0007669"/>
    <property type="project" value="UniProtKB-SubCell"/>
</dbReference>
<evidence type="ECO:0000256" key="7">
    <source>
        <dbReference type="SAM" id="Coils"/>
    </source>
</evidence>
<dbReference type="InterPro" id="IPR007793">
    <property type="entry name" value="DivIVA_fam"/>
</dbReference>
<evidence type="ECO:0000313" key="9">
    <source>
        <dbReference type="Proteomes" id="UP000199263"/>
    </source>
</evidence>
<evidence type="ECO:0000256" key="2">
    <source>
        <dbReference type="ARBA" id="ARBA00009008"/>
    </source>
</evidence>
<dbReference type="Pfam" id="PF05103">
    <property type="entry name" value="DivIVA"/>
    <property type="match status" value="1"/>
</dbReference>